<comment type="caution">
    <text evidence="1">The sequence shown here is derived from an EMBL/GenBank/DDBJ whole genome shotgun (WGS) entry which is preliminary data.</text>
</comment>
<evidence type="ECO:0000313" key="1">
    <source>
        <dbReference type="EMBL" id="GAA4018899.1"/>
    </source>
</evidence>
<proteinExistence type="predicted"/>
<reference evidence="2" key="1">
    <citation type="journal article" date="2019" name="Int. J. Syst. Evol. Microbiol.">
        <title>The Global Catalogue of Microorganisms (GCM) 10K type strain sequencing project: providing services to taxonomists for standard genome sequencing and annotation.</title>
        <authorList>
            <consortium name="The Broad Institute Genomics Platform"/>
            <consortium name="The Broad Institute Genome Sequencing Center for Infectious Disease"/>
            <person name="Wu L."/>
            <person name="Ma J."/>
        </authorList>
    </citation>
    <scope>NUCLEOTIDE SEQUENCE [LARGE SCALE GENOMIC DNA]</scope>
    <source>
        <strain evidence="2">JCM 17224</strain>
    </source>
</reference>
<organism evidence="1 2">
    <name type="scientific">Hymenobacter fastidiosus</name>
    <dbReference type="NCBI Taxonomy" id="486264"/>
    <lineage>
        <taxon>Bacteria</taxon>
        <taxon>Pseudomonadati</taxon>
        <taxon>Bacteroidota</taxon>
        <taxon>Cytophagia</taxon>
        <taxon>Cytophagales</taxon>
        <taxon>Hymenobacteraceae</taxon>
        <taxon>Hymenobacter</taxon>
    </lineage>
</organism>
<dbReference type="EMBL" id="BAABDJ010000040">
    <property type="protein sequence ID" value="GAA4018899.1"/>
    <property type="molecule type" value="Genomic_DNA"/>
</dbReference>
<gene>
    <name evidence="1" type="ORF">GCM10022408_35990</name>
</gene>
<dbReference type="SUPFAM" id="SSF52833">
    <property type="entry name" value="Thioredoxin-like"/>
    <property type="match status" value="1"/>
</dbReference>
<accession>A0ABP7SZR6</accession>
<dbReference type="Proteomes" id="UP001500567">
    <property type="component" value="Unassembled WGS sequence"/>
</dbReference>
<evidence type="ECO:0000313" key="2">
    <source>
        <dbReference type="Proteomes" id="UP001500567"/>
    </source>
</evidence>
<sequence>MSSSSPVPVISAAQLAAAYSYPAYRQLIDDLLAQDMTTGPQQSELLTNYTRLNVQRMRRLDKTIHLLPALQAALDGLQQRYAWLIITEGWCGDASQIVPVLEALAQASGGKITTHYVLRDEHPVLMDRYLTNGARSVPKLVVLNPDTLLEIAQWGPRPVPAQQLLLDLKAQGATHEEYAEQVHGWYAKDKTQTIQDELLGLVQVLAATE</sequence>
<keyword evidence="2" id="KW-1185">Reference proteome</keyword>
<dbReference type="Pfam" id="PF14595">
    <property type="entry name" value="Thioredoxin_9"/>
    <property type="match status" value="1"/>
</dbReference>
<protein>
    <submittedName>
        <fullName evidence="1">Thioredoxin family protein</fullName>
    </submittedName>
</protein>
<dbReference type="RefSeq" id="WP_345074939.1">
    <property type="nucleotide sequence ID" value="NZ_BAABDJ010000040.1"/>
</dbReference>
<name>A0ABP7SZR6_9BACT</name>
<dbReference type="InterPro" id="IPR036249">
    <property type="entry name" value="Thioredoxin-like_sf"/>
</dbReference>
<dbReference type="Gene3D" id="3.40.30.10">
    <property type="entry name" value="Glutaredoxin"/>
    <property type="match status" value="1"/>
</dbReference>